<proteinExistence type="predicted"/>
<accession>A0AA35CPF6</accession>
<name>A0AA35CPF6_9CAUD</name>
<sequence>MVLNYGWALLKETIKVRCTDILMDVISILDIDPLPGDSRVGLCLGEIERTIILVKPSFKNTTDIELWLADQKSYNAAGKFKFEWQIHSDTSTLKIDGTNAYIYVFIKETRQLHKVEKGDGTTWEAERIVLREA</sequence>
<reference evidence="1 2" key="1">
    <citation type="journal article" date="2022" name="Nat. Microbiol.">
        <title>Three families of Asgard archaeal viruses identified in metagenome-assembled genomes.</title>
        <authorList>
            <person name="Medvedeva S."/>
            <person name="Sun J."/>
            <person name="Yutin N."/>
            <person name="Koonin E.V."/>
            <person name="Nunoura T."/>
            <person name="Rinke C."/>
            <person name="Krupovic M."/>
        </authorList>
    </citation>
    <scope>NUCLEOTIDE SEQUENCE [LARGE SCALE GENOMIC DNA]</scope>
    <source>
        <strain evidence="1">VerdaV1</strain>
    </source>
</reference>
<evidence type="ECO:0000313" key="1">
    <source>
        <dbReference type="EMBL" id="BDI54864.1"/>
    </source>
</evidence>
<dbReference type="RefSeq" id="YP_010772460.1">
    <property type="nucleotide sequence ID" value="NC_074644.1"/>
</dbReference>
<dbReference type="Proteomes" id="UP001162252">
    <property type="component" value="Segment"/>
</dbReference>
<protein>
    <submittedName>
        <fullName evidence="1">Uncharacterized protein</fullName>
    </submittedName>
</protein>
<dbReference type="EMBL" id="LC711077">
    <property type="protein sequence ID" value="BDI54864.1"/>
    <property type="molecule type" value="Genomic_DNA"/>
</dbReference>
<dbReference type="KEGG" id="vg:80402173"/>
<evidence type="ECO:0000313" key="2">
    <source>
        <dbReference type="Proteomes" id="UP001162252"/>
    </source>
</evidence>
<keyword evidence="2" id="KW-1185">Reference proteome</keyword>
<organism evidence="1 2">
    <name type="scientific">Lokiarchaeia virus VerdaV1</name>
    <dbReference type="NCBI Taxonomy" id="3070170"/>
    <lineage>
        <taxon>Viruses</taxon>
        <taxon>Duplodnaviria</taxon>
        <taxon>Heunggongvirae</taxon>
        <taxon>Uroviricota</taxon>
        <taxon>Caudoviricetes</taxon>
        <taxon>Verdandiviridae</taxon>
        <taxon>Dolusvirus</taxon>
        <taxon>Dolusvirus shimokitaense</taxon>
    </lineage>
</organism>
<dbReference type="GeneID" id="80402173"/>